<proteinExistence type="predicted"/>
<organism evidence="1 2">
    <name type="scientific">Mesorhizobium shangrilense</name>
    <dbReference type="NCBI Taxonomy" id="460060"/>
    <lineage>
        <taxon>Bacteria</taxon>
        <taxon>Pseudomonadati</taxon>
        <taxon>Pseudomonadota</taxon>
        <taxon>Alphaproteobacteria</taxon>
        <taxon>Hyphomicrobiales</taxon>
        <taxon>Phyllobacteriaceae</taxon>
        <taxon>Mesorhizobium</taxon>
    </lineage>
</organism>
<accession>A0ABV2D772</accession>
<comment type="caution">
    <text evidence="1">The sequence shown here is derived from an EMBL/GenBank/DDBJ whole genome shotgun (WGS) entry which is preliminary data.</text>
</comment>
<dbReference type="EMBL" id="JBEWSZ010000001">
    <property type="protein sequence ID" value="MET2825881.1"/>
    <property type="molecule type" value="Genomic_DNA"/>
</dbReference>
<dbReference type="RefSeq" id="WP_354457955.1">
    <property type="nucleotide sequence ID" value="NZ_JBEWSZ010000001.1"/>
</dbReference>
<evidence type="ECO:0000313" key="1">
    <source>
        <dbReference type="EMBL" id="MET2825881.1"/>
    </source>
</evidence>
<keyword evidence="2" id="KW-1185">Reference proteome</keyword>
<dbReference type="Proteomes" id="UP001548832">
    <property type="component" value="Unassembled WGS sequence"/>
</dbReference>
<evidence type="ECO:0000313" key="2">
    <source>
        <dbReference type="Proteomes" id="UP001548832"/>
    </source>
</evidence>
<protein>
    <submittedName>
        <fullName evidence="1">Uncharacterized protein</fullName>
    </submittedName>
</protein>
<reference evidence="1 2" key="1">
    <citation type="submission" date="2024-06" db="EMBL/GenBank/DDBJ databases">
        <authorList>
            <person name="Kim D.-U."/>
        </authorList>
    </citation>
    <scope>NUCLEOTIDE SEQUENCE [LARGE SCALE GENOMIC DNA]</scope>
    <source>
        <strain evidence="1 2">KACC15460</strain>
    </source>
</reference>
<gene>
    <name evidence="1" type="ORF">ABVQ20_02715</name>
</gene>
<name>A0ABV2D772_9HYPH</name>
<sequence>MAGVAAPATRTVWVAKITTMTEGAIAATAVDEAEIHGTLTAGCLAGGCFVSKAGAGAGFEAQRGLFACHGSHAGASRLGGESNILSEPRFSIWFGRQIKSGINHSHLCDCPLYGNALIADGFLLMVGEVKLSSEINRKDRP</sequence>